<dbReference type="Gene3D" id="1.10.340.70">
    <property type="match status" value="1"/>
</dbReference>
<protein>
    <recommendedName>
        <fullName evidence="1">RNA-directed DNA polymerase</fullName>
        <ecNumber evidence="1">2.7.7.49</ecNumber>
    </recommendedName>
</protein>
<dbReference type="GO" id="GO:0005634">
    <property type="term" value="C:nucleus"/>
    <property type="evidence" value="ECO:0007669"/>
    <property type="project" value="UniProtKB-ARBA"/>
</dbReference>
<evidence type="ECO:0000313" key="12">
    <source>
        <dbReference type="Proteomes" id="UP000044841"/>
    </source>
</evidence>
<dbReference type="EMBL" id="CYGV01001222">
    <property type="protein sequence ID" value="CUA71180.1"/>
    <property type="molecule type" value="Genomic_DNA"/>
</dbReference>
<dbReference type="Gene3D" id="2.40.70.10">
    <property type="entry name" value="Acid Proteases"/>
    <property type="match status" value="1"/>
</dbReference>
<feature type="region of interest" description="Disordered" evidence="9">
    <location>
        <begin position="720"/>
        <end position="791"/>
    </location>
</feature>
<dbReference type="InterPro" id="IPR021109">
    <property type="entry name" value="Peptidase_aspartic_dom_sf"/>
</dbReference>
<keyword evidence="8" id="KW-0695">RNA-directed DNA polymerase</keyword>
<dbReference type="CDD" id="cd01647">
    <property type="entry name" value="RT_LTR"/>
    <property type="match status" value="1"/>
</dbReference>
<feature type="compositionally biased region" description="Acidic residues" evidence="9">
    <location>
        <begin position="749"/>
        <end position="759"/>
    </location>
</feature>
<feature type="domain" description="Integrase catalytic" evidence="10">
    <location>
        <begin position="1658"/>
        <end position="1830"/>
    </location>
</feature>
<evidence type="ECO:0000256" key="7">
    <source>
        <dbReference type="ARBA" id="ARBA00022884"/>
    </source>
</evidence>
<keyword evidence="6" id="KW-0378">Hydrolase</keyword>
<keyword evidence="12" id="KW-1185">Reference proteome</keyword>
<dbReference type="CDD" id="cd09274">
    <property type="entry name" value="RNase_HI_RT_Ty3"/>
    <property type="match status" value="1"/>
</dbReference>
<evidence type="ECO:0000256" key="3">
    <source>
        <dbReference type="ARBA" id="ARBA00022695"/>
    </source>
</evidence>
<dbReference type="EC" id="2.7.7.49" evidence="1"/>
<dbReference type="InterPro" id="IPR012337">
    <property type="entry name" value="RNaseH-like_sf"/>
</dbReference>
<dbReference type="InterPro" id="IPR000477">
    <property type="entry name" value="RT_dom"/>
</dbReference>
<dbReference type="GO" id="GO:0016787">
    <property type="term" value="F:hydrolase activity"/>
    <property type="evidence" value="ECO:0007669"/>
    <property type="project" value="UniProtKB-KW"/>
</dbReference>
<feature type="compositionally biased region" description="Basic and acidic residues" evidence="9">
    <location>
        <begin position="726"/>
        <end position="748"/>
    </location>
</feature>
<dbReference type="Pfam" id="PF00078">
    <property type="entry name" value="RVT_1"/>
    <property type="match status" value="1"/>
</dbReference>
<evidence type="ECO:0000313" key="11">
    <source>
        <dbReference type="EMBL" id="CUA71180.1"/>
    </source>
</evidence>
<proteinExistence type="predicted"/>
<evidence type="ECO:0000256" key="9">
    <source>
        <dbReference type="SAM" id="MobiDB-lite"/>
    </source>
</evidence>
<evidence type="ECO:0000256" key="6">
    <source>
        <dbReference type="ARBA" id="ARBA00022801"/>
    </source>
</evidence>
<dbReference type="Pfam" id="PF00665">
    <property type="entry name" value="rve"/>
    <property type="match status" value="1"/>
</dbReference>
<dbReference type="PROSITE" id="PS50994">
    <property type="entry name" value="INTEGRASE"/>
    <property type="match status" value="1"/>
</dbReference>
<feature type="compositionally biased region" description="Polar residues" evidence="9">
    <location>
        <begin position="440"/>
        <end position="459"/>
    </location>
</feature>
<feature type="compositionally biased region" description="Low complexity" evidence="9">
    <location>
        <begin position="408"/>
        <end position="424"/>
    </location>
</feature>
<reference evidence="11 12" key="1">
    <citation type="submission" date="2015-07" db="EMBL/GenBank/DDBJ databases">
        <authorList>
            <person name="Noorani M."/>
        </authorList>
    </citation>
    <scope>NUCLEOTIDE SEQUENCE [LARGE SCALE GENOMIC DNA]</scope>
    <source>
        <strain evidence="11">BBA 69670</strain>
    </source>
</reference>
<dbReference type="PANTHER" id="PTHR37984">
    <property type="entry name" value="PROTEIN CBG26694"/>
    <property type="match status" value="1"/>
</dbReference>
<dbReference type="Gene3D" id="3.10.10.10">
    <property type="entry name" value="HIV Type 1 Reverse Transcriptase, subunit A, domain 1"/>
    <property type="match status" value="1"/>
</dbReference>
<dbReference type="SUPFAM" id="SSF53098">
    <property type="entry name" value="Ribonuclease H-like"/>
    <property type="match status" value="1"/>
</dbReference>
<feature type="region of interest" description="Disordered" evidence="9">
    <location>
        <begin position="903"/>
        <end position="928"/>
    </location>
</feature>
<dbReference type="InterPro" id="IPR041588">
    <property type="entry name" value="Integrase_H2C2"/>
</dbReference>
<feature type="compositionally biased region" description="Low complexity" evidence="9">
    <location>
        <begin position="22"/>
        <end position="32"/>
    </location>
</feature>
<keyword evidence="4" id="KW-0540">Nuclease</keyword>
<keyword evidence="7" id="KW-0694">RNA-binding</keyword>
<accession>A0A0K6FY30</accession>
<dbReference type="SUPFAM" id="SSF56672">
    <property type="entry name" value="DNA/RNA polymerases"/>
    <property type="match status" value="1"/>
</dbReference>
<dbReference type="GO" id="GO:0003964">
    <property type="term" value="F:RNA-directed DNA polymerase activity"/>
    <property type="evidence" value="ECO:0007669"/>
    <property type="project" value="UniProtKB-KW"/>
</dbReference>
<feature type="region of interest" description="Disordered" evidence="9">
    <location>
        <begin position="1"/>
        <end position="84"/>
    </location>
</feature>
<evidence type="ECO:0000256" key="8">
    <source>
        <dbReference type="ARBA" id="ARBA00022918"/>
    </source>
</evidence>
<dbReference type="InterPro" id="IPR036397">
    <property type="entry name" value="RNaseH_sf"/>
</dbReference>
<dbReference type="InterPro" id="IPR001584">
    <property type="entry name" value="Integrase_cat-core"/>
</dbReference>
<dbReference type="GO" id="GO:0004519">
    <property type="term" value="F:endonuclease activity"/>
    <property type="evidence" value="ECO:0007669"/>
    <property type="project" value="UniProtKB-KW"/>
</dbReference>
<feature type="compositionally biased region" description="Polar residues" evidence="9">
    <location>
        <begin position="41"/>
        <end position="58"/>
    </location>
</feature>
<dbReference type="Gene3D" id="3.30.70.270">
    <property type="match status" value="2"/>
</dbReference>
<keyword evidence="2" id="KW-0808">Transferase</keyword>
<dbReference type="InterPro" id="IPR041373">
    <property type="entry name" value="RT_RNaseH"/>
</dbReference>
<dbReference type="InterPro" id="IPR043502">
    <property type="entry name" value="DNA/RNA_pol_sf"/>
</dbReference>
<feature type="region of interest" description="Disordered" evidence="9">
    <location>
        <begin position="404"/>
        <end position="486"/>
    </location>
</feature>
<dbReference type="Proteomes" id="UP000044841">
    <property type="component" value="Unassembled WGS sequence"/>
</dbReference>
<dbReference type="Pfam" id="PF17917">
    <property type="entry name" value="RT_RNaseH"/>
    <property type="match status" value="1"/>
</dbReference>
<dbReference type="Gene3D" id="3.10.20.370">
    <property type="match status" value="1"/>
</dbReference>
<dbReference type="Gene3D" id="3.30.420.10">
    <property type="entry name" value="Ribonuclease H-like superfamily/Ribonuclease H"/>
    <property type="match status" value="1"/>
</dbReference>
<feature type="compositionally biased region" description="Basic and acidic residues" evidence="9">
    <location>
        <begin position="760"/>
        <end position="772"/>
    </location>
</feature>
<gene>
    <name evidence="11" type="ORF">RSOLAG22IIIB_09406</name>
</gene>
<evidence type="ECO:0000256" key="1">
    <source>
        <dbReference type="ARBA" id="ARBA00012493"/>
    </source>
</evidence>
<keyword evidence="3" id="KW-0548">Nucleotidyltransferase</keyword>
<feature type="compositionally biased region" description="Basic and acidic residues" evidence="9">
    <location>
        <begin position="1988"/>
        <end position="2001"/>
    </location>
</feature>
<dbReference type="Pfam" id="PF17921">
    <property type="entry name" value="Integrase_H2C2"/>
    <property type="match status" value="1"/>
</dbReference>
<dbReference type="GO" id="GO:0003723">
    <property type="term" value="F:RNA binding"/>
    <property type="evidence" value="ECO:0007669"/>
    <property type="project" value="UniProtKB-KW"/>
</dbReference>
<keyword evidence="5" id="KW-0255">Endonuclease</keyword>
<organism evidence="11 12">
    <name type="scientific">Rhizoctonia solani</name>
    <dbReference type="NCBI Taxonomy" id="456999"/>
    <lineage>
        <taxon>Eukaryota</taxon>
        <taxon>Fungi</taxon>
        <taxon>Dikarya</taxon>
        <taxon>Basidiomycota</taxon>
        <taxon>Agaricomycotina</taxon>
        <taxon>Agaricomycetes</taxon>
        <taxon>Cantharellales</taxon>
        <taxon>Ceratobasidiaceae</taxon>
        <taxon>Rhizoctonia</taxon>
    </lineage>
</organism>
<dbReference type="GO" id="GO:0015074">
    <property type="term" value="P:DNA integration"/>
    <property type="evidence" value="ECO:0007669"/>
    <property type="project" value="InterPro"/>
</dbReference>
<evidence type="ECO:0000259" key="10">
    <source>
        <dbReference type="PROSITE" id="PS50994"/>
    </source>
</evidence>
<dbReference type="PANTHER" id="PTHR37984:SF5">
    <property type="entry name" value="PROTEIN NYNRIN-LIKE"/>
    <property type="match status" value="1"/>
</dbReference>
<feature type="compositionally biased region" description="Low complexity" evidence="9">
    <location>
        <begin position="72"/>
        <end position="84"/>
    </location>
</feature>
<dbReference type="InterPro" id="IPR050951">
    <property type="entry name" value="Retrovirus_Pol_polyprotein"/>
</dbReference>
<dbReference type="InterPro" id="IPR043128">
    <property type="entry name" value="Rev_trsase/Diguanyl_cyclase"/>
</dbReference>
<sequence length="2017" mass="225878">MSLRRAHSNTTDRPRKKNGQFAPYSSPTASSTARDRRIVTLPTSSTRELAPRSPTTRHTPLPGHYLDSPTRLVDPSPLSISSSLPVESPVLVGEDIPSDLEDALDQTQTTLRPNVSFSAEDLDFETKPFPDPEPEIIYIELPASAQFGPRALPRPVAVSPLIPTIPTGPAPSSLGKAAASAMVASSSETAAKAAAIKALTSIGRFDDDERPMKEAEYRRMFLLATSGCTDEDIAQLWEANLKFEGAAFYWYSQLVSTPEGRAAAAKWSTLKDKVEEQWNTPPIDLTAYRRNTRLEWDAHTFDIEAMLDELMDPGAMVKPHLVWANRHLALGRRVNSTSEDCVSKTLLNLPRYIVNMLPSTDQYVDDFKQLMTDLGALSSSSIVDAYCTHTTINAMQRFQLEETKTRYQPAQPQVQAAPAQKPAPRFILPPTIIDRPTSVPPSQLQSSEAATLRLRQQSAPPAPTRDPPPHFKLEQSPPRLRMSSTEPAERLIVDSREARDQQQVLEAEWLERNPRGSGPMSDPFPLSPGTYEQTAELCVKCAVGNHFATLCKAPNPYSRCEVVDLSGVEVGDARQWPMKIGVDLVNNGQNGGNRRVWGTIDGGAMLCVLDSVIWAQVEHFLGRLQPSQVVCRMANGTRVASMGTTRAEIEYRGHKWEIEFEVLDSRGAFELLIGKDWLNKTGAKQDFLTDTLSLYSAGQLIYIDNENPECPIATFQPAEPALQPKSEPKPEPDLKPNPKPEFEAKPEPEPEPELEPEIEQETRQAEVPTPKDLEEEQMVENNYQESEPKRRVSQRLLERRLREERREKNPFWVSDEGLMALERITGMELGIDGEEKAQTLEESWCEVRREEEELRQREILLTEPASPSQFKPTDHLGETLKRAKRRQERMQGPVDLMTLEDASKNPTYKPIPQPQIPESRRTTDPFNPGRVAEIMSKVKIGEGLPAEQKKEVEDLLREFADIFALNLSEVLPVSLTELKLDIPPDVKFPKKVAQKRLSEPQRKALYEMLDELEKARIVQRVTQDQVAAVSPINLVPKPGGASLPTIKLLQQKANSECRKYGIPIKHPEAGFYEEPEEANPSELPAAKWRLVQNFAAVNRFTQVRPFPMGDLLAKQQAVAGHKYISVVDLHAGFHAIPIAPESVPYTGFHVDGRGYYVYLRMPFGLTSAPTTFCEMVAKALHDLIGDGLELWMDDIAIASHDFGTGLVRLRRFFERCRTHKISLSAGKSLFFMEEAKFAGARVSEEGIKADLSKVQSILEWPEPRSVLEMMRFIGLANAYRPKIRNFGRMAQPLTDYTRDVPKPDGRAGYKKALNDTKIELNEAERKAFAELKVALTSNPVLKPPVYDGRPFVVTTDGSKTGFGAVVSQVWEEDDGKGGTRKVMYPIAYASKRTSRAEEKYPPFLLEFAALKFACDEFDSIIYGQPIEIETDCKALADLLGNEKLNSTHERWRESIVARHIVAVRHKPGIENNVCDALSRMYESRPEDEGTPGRHTDVDPGWEAAHDLVNDLYLLTADTTSQELLDRYGRDEYFKDIVFHLLYEAGAEPKDEDEARDWKRRAHRAEGYTTRDGKLWLVGGKHSRGGTPVECIPSHEGLELAHAVHSAGGHFGRDMTVLALQQEYHWPRMRRDATEAVTSCAKCRNFGPRLLTALLQPITRARPLDLLVGDYVSYSEGHGGHKNVLLIMDVYSRFMFAFPTRKPGTGRFTVEALDKIAEFIGTPSSFMADGGSHFDCEEVKQWARERGVQVIKTPAYAPWVNGLAEGGVKLLSGRLRTLCAPSIGTSREGEADPAATPRSWPKHLARAVAQLNDRVVPSLGYSPRELLTGMVSAERQARIGQSIRSPNAPISDIDVNLALTYALRDDAFANALDHANRRKRAFDKKARVATYKEGDLVQKYDARLDETHQAVRKLAPRWSGALRIAGKSRNSYRLEDLDGNLFAPAAHARLLRPYIPRAGTALADYTEKLRQARRKSQPPPESRNLPKSPRPEERVPLEREDATQPNKYQEEDSEDEFS</sequence>
<evidence type="ECO:0000256" key="5">
    <source>
        <dbReference type="ARBA" id="ARBA00022759"/>
    </source>
</evidence>
<evidence type="ECO:0000256" key="4">
    <source>
        <dbReference type="ARBA" id="ARBA00022722"/>
    </source>
</evidence>
<evidence type="ECO:0000256" key="2">
    <source>
        <dbReference type="ARBA" id="ARBA00022679"/>
    </source>
</evidence>
<feature type="region of interest" description="Disordered" evidence="9">
    <location>
        <begin position="1967"/>
        <end position="2017"/>
    </location>
</feature>
<name>A0A0K6FY30_9AGAM</name>